<dbReference type="Proteomes" id="UP000315295">
    <property type="component" value="Unassembled WGS sequence"/>
</dbReference>
<accession>A0A540MZP1</accession>
<organism evidence="1 2">
    <name type="scientific">Malus baccata</name>
    <name type="common">Siberian crab apple</name>
    <name type="synonym">Pyrus baccata</name>
    <dbReference type="NCBI Taxonomy" id="106549"/>
    <lineage>
        <taxon>Eukaryota</taxon>
        <taxon>Viridiplantae</taxon>
        <taxon>Streptophyta</taxon>
        <taxon>Embryophyta</taxon>
        <taxon>Tracheophyta</taxon>
        <taxon>Spermatophyta</taxon>
        <taxon>Magnoliopsida</taxon>
        <taxon>eudicotyledons</taxon>
        <taxon>Gunneridae</taxon>
        <taxon>Pentapetalae</taxon>
        <taxon>rosids</taxon>
        <taxon>fabids</taxon>
        <taxon>Rosales</taxon>
        <taxon>Rosaceae</taxon>
        <taxon>Amygdaloideae</taxon>
        <taxon>Maleae</taxon>
        <taxon>Malus</taxon>
    </lineage>
</organism>
<gene>
    <name evidence="1" type="ORF">C1H46_010157</name>
</gene>
<dbReference type="AlphaFoldDB" id="A0A540MZP1"/>
<comment type="caution">
    <text evidence="1">The sequence shown here is derived from an EMBL/GenBank/DDBJ whole genome shotgun (WGS) entry which is preliminary data.</text>
</comment>
<protein>
    <submittedName>
        <fullName evidence="1">Uncharacterized protein</fullName>
    </submittedName>
</protein>
<reference evidence="1 2" key="1">
    <citation type="journal article" date="2019" name="G3 (Bethesda)">
        <title>Sequencing of a Wild Apple (Malus baccata) Genome Unravels the Differences Between Cultivated and Wild Apple Species Regarding Disease Resistance and Cold Tolerance.</title>
        <authorList>
            <person name="Chen X."/>
        </authorList>
    </citation>
    <scope>NUCLEOTIDE SEQUENCE [LARGE SCALE GENOMIC DNA]</scope>
    <source>
        <strain evidence="2">cv. Shandingzi</strain>
        <tissue evidence="1">Leaves</tissue>
    </source>
</reference>
<proteinExistence type="predicted"/>
<sequence length="119" mass="12442">MREIIIRLTLQRNESAGARCLEDLGVRRRLARLRAAEAADAAVPRRVESGVSALARHHSTVVVGADLEAHRAHHVQVADAAGVAALSGALKGGDGDGEVVAVDEAYIVEVLVVSEGDFG</sequence>
<dbReference type="EMBL" id="VIEB01000143">
    <property type="protein sequence ID" value="TQE04244.1"/>
    <property type="molecule type" value="Genomic_DNA"/>
</dbReference>
<name>A0A540MZP1_MALBA</name>
<evidence type="ECO:0000313" key="1">
    <source>
        <dbReference type="EMBL" id="TQE04244.1"/>
    </source>
</evidence>
<keyword evidence="2" id="KW-1185">Reference proteome</keyword>
<evidence type="ECO:0000313" key="2">
    <source>
        <dbReference type="Proteomes" id="UP000315295"/>
    </source>
</evidence>